<proteinExistence type="predicted"/>
<evidence type="ECO:0000259" key="2">
    <source>
        <dbReference type="PROSITE" id="PS51372"/>
    </source>
</evidence>
<dbReference type="PANTHER" id="PTHR30185">
    <property type="entry name" value="CRYPTIC BETA-GLUCOSIDE BGL OPERON ANTITERMINATOR"/>
    <property type="match status" value="1"/>
</dbReference>
<evidence type="ECO:0000256" key="1">
    <source>
        <dbReference type="ARBA" id="ARBA00022737"/>
    </source>
</evidence>
<feature type="domain" description="PRD" evidence="2">
    <location>
        <begin position="64"/>
        <end position="169"/>
    </location>
</feature>
<dbReference type="Pfam" id="PF00874">
    <property type="entry name" value="PRD"/>
    <property type="match status" value="2"/>
</dbReference>
<evidence type="ECO:0000313" key="4">
    <source>
        <dbReference type="Proteomes" id="UP000501868"/>
    </source>
</evidence>
<dbReference type="PANTHER" id="PTHR30185:SF15">
    <property type="entry name" value="CRYPTIC BETA-GLUCOSIDE BGL OPERON ANTITERMINATOR"/>
    <property type="match status" value="1"/>
</dbReference>
<name>A0A6H1NZC2_PRIMG</name>
<dbReference type="Gene3D" id="1.10.1790.10">
    <property type="entry name" value="PRD domain"/>
    <property type="match status" value="2"/>
</dbReference>
<dbReference type="EMBL" id="CP051128">
    <property type="protein sequence ID" value="QIZ06674.1"/>
    <property type="molecule type" value="Genomic_DNA"/>
</dbReference>
<dbReference type="InterPro" id="IPR050661">
    <property type="entry name" value="BglG_antiterminators"/>
</dbReference>
<gene>
    <name evidence="3" type="ORF">HFZ78_08095</name>
</gene>
<dbReference type="SUPFAM" id="SSF63520">
    <property type="entry name" value="PTS-regulatory domain, PRD"/>
    <property type="match status" value="2"/>
</dbReference>
<dbReference type="SUPFAM" id="SSF50151">
    <property type="entry name" value="SacY-like RNA-binding domain"/>
    <property type="match status" value="1"/>
</dbReference>
<accession>A0A6H1NZC2</accession>
<dbReference type="GO" id="GO:0003723">
    <property type="term" value="F:RNA binding"/>
    <property type="evidence" value="ECO:0007669"/>
    <property type="project" value="InterPro"/>
</dbReference>
<evidence type="ECO:0000313" key="3">
    <source>
        <dbReference type="EMBL" id="QIZ06674.1"/>
    </source>
</evidence>
<dbReference type="Pfam" id="PF03123">
    <property type="entry name" value="CAT_RBD"/>
    <property type="match status" value="1"/>
</dbReference>
<sequence length="284" mass="32809">MRINKILNNSAVVVKDIDGEKIVMGEGIGFQKRKNDLVNQAKIDKVFVIKDSNEHKKFEEILQLLPEEHIKIAEEIITYAEKELGVMINEHIHVAFCDHLSFAIERLTNGISIKNALLDQIKILYVKEFQIGLWAKALIKENLGVEIPEDEVGNIAMHIHTARMNAGDMQETIDITTTIQEITRIIESCLNINIVEDTMSYERLISHLRFSFKSLLSNGTNHDYDQKMASMIKENFKEAFSCAKEVGQFVEGKYRVKYPDAELMYISMHIQRFYNRAVMRKQQM</sequence>
<protein>
    <submittedName>
        <fullName evidence="3">PRD domain-containing protein</fullName>
    </submittedName>
</protein>
<dbReference type="InterPro" id="IPR036634">
    <property type="entry name" value="PRD_sf"/>
</dbReference>
<dbReference type="GO" id="GO:0006355">
    <property type="term" value="P:regulation of DNA-templated transcription"/>
    <property type="evidence" value="ECO:0007669"/>
    <property type="project" value="InterPro"/>
</dbReference>
<dbReference type="InterPro" id="IPR036650">
    <property type="entry name" value="CAT_RNA-bd_dom_sf"/>
</dbReference>
<dbReference type="Gene3D" id="2.30.24.10">
    <property type="entry name" value="CAT RNA-binding domain"/>
    <property type="match status" value="1"/>
</dbReference>
<reference evidence="3 4" key="2">
    <citation type="submission" date="2020-04" db="EMBL/GenBank/DDBJ databases">
        <authorList>
            <person name="Fomenkov A."/>
            <person name="Anton B.P."/>
            <person name="Roberts R.J."/>
        </authorList>
    </citation>
    <scope>NUCLEOTIDE SEQUENCE [LARGE SCALE GENOMIC DNA]</scope>
    <source>
        <strain evidence="3 4">S2</strain>
    </source>
</reference>
<reference evidence="3 4" key="1">
    <citation type="submission" date="2020-04" db="EMBL/GenBank/DDBJ databases">
        <title>Genome-Wide Identification of 5-Methylcytosine Sites in Bacterial Genomes By High-Throughput Sequencing of MspJI Restriction Fragments.</title>
        <authorList>
            <person name="Wu V."/>
        </authorList>
    </citation>
    <scope>NUCLEOTIDE SEQUENCE [LARGE SCALE GENOMIC DNA]</scope>
    <source>
        <strain evidence="3 4">S2</strain>
    </source>
</reference>
<feature type="domain" description="PRD" evidence="2">
    <location>
        <begin position="170"/>
        <end position="280"/>
    </location>
</feature>
<dbReference type="PROSITE" id="PS51372">
    <property type="entry name" value="PRD_2"/>
    <property type="match status" value="2"/>
</dbReference>
<dbReference type="Proteomes" id="UP000501868">
    <property type="component" value="Chromosome"/>
</dbReference>
<dbReference type="InterPro" id="IPR011608">
    <property type="entry name" value="PRD"/>
</dbReference>
<dbReference type="AlphaFoldDB" id="A0A6H1NZC2"/>
<dbReference type="SMART" id="SM01061">
    <property type="entry name" value="CAT_RBD"/>
    <property type="match status" value="1"/>
</dbReference>
<organism evidence="3 4">
    <name type="scientific">Priestia megaterium</name>
    <name type="common">Bacillus megaterium</name>
    <dbReference type="NCBI Taxonomy" id="1404"/>
    <lineage>
        <taxon>Bacteria</taxon>
        <taxon>Bacillati</taxon>
        <taxon>Bacillota</taxon>
        <taxon>Bacilli</taxon>
        <taxon>Bacillales</taxon>
        <taxon>Bacillaceae</taxon>
        <taxon>Priestia</taxon>
    </lineage>
</organism>
<keyword evidence="1" id="KW-0677">Repeat</keyword>
<dbReference type="InterPro" id="IPR004341">
    <property type="entry name" value="CAT_RNA-bd_dom"/>
</dbReference>